<dbReference type="NCBIfam" id="TIGR00254">
    <property type="entry name" value="GGDEF"/>
    <property type="match status" value="1"/>
</dbReference>
<dbReference type="FunFam" id="3.30.70.270:FF:000001">
    <property type="entry name" value="Diguanylate cyclase domain protein"/>
    <property type="match status" value="1"/>
</dbReference>
<dbReference type="PANTHER" id="PTHR43102:SF2">
    <property type="entry name" value="GAF DOMAIN-CONTAINING PROTEIN"/>
    <property type="match status" value="1"/>
</dbReference>
<dbReference type="InterPro" id="IPR029016">
    <property type="entry name" value="GAF-like_dom_sf"/>
</dbReference>
<sequence>MIKPEKPASEQSRLEVLKRYEILDTLPERAYDDLLTIAAGICGTPMGSVSFVDADRQFFKSRRGLPVSETPRDVAFCAHAIMTPNQMLIVPDARDDLRFHDNPLVTGEPRILFYAGAPLISSEGEATGTLCVMDNQPRKLDAFQQEAMMVLSRQVTALLELRVSYKKLRHHLSEREWYEEQLKSYQDSLEEQNADLIEQTRLDPLTGLSNRRALNLALDAAIQLAATQGSSLAMAIIDIDHFKTINDLHGHPVGDETLVSVARVIHAQRGQHGFTARCGGEEFALLMSHTDAKNAELQCDYIREAVQNLAQGLPVTVSIGVTLFKAGDTAASLYARADEAMYAAKSGGRNRVVLS</sequence>
<dbReference type="SUPFAM" id="SSF55073">
    <property type="entry name" value="Nucleotide cyclase"/>
    <property type="match status" value="1"/>
</dbReference>
<dbReference type="InterPro" id="IPR000160">
    <property type="entry name" value="GGDEF_dom"/>
</dbReference>
<dbReference type="InterPro" id="IPR043128">
    <property type="entry name" value="Rev_trsase/Diguanyl_cyclase"/>
</dbReference>
<dbReference type="SMART" id="SM00267">
    <property type="entry name" value="GGDEF"/>
    <property type="match status" value="1"/>
</dbReference>
<dbReference type="PROSITE" id="PS50887">
    <property type="entry name" value="GGDEF"/>
    <property type="match status" value="1"/>
</dbReference>
<proteinExistence type="predicted"/>
<organism evidence="3 4">
    <name type="scientific">Pseudolysobacter antarcticus</name>
    <dbReference type="NCBI Taxonomy" id="2511995"/>
    <lineage>
        <taxon>Bacteria</taxon>
        <taxon>Pseudomonadati</taxon>
        <taxon>Pseudomonadota</taxon>
        <taxon>Gammaproteobacteria</taxon>
        <taxon>Lysobacterales</taxon>
        <taxon>Rhodanobacteraceae</taxon>
        <taxon>Pseudolysobacter</taxon>
    </lineage>
</organism>
<accession>A0A411HKI7</accession>
<keyword evidence="4" id="KW-1185">Reference proteome</keyword>
<name>A0A411HKI7_9GAMM</name>
<protein>
    <submittedName>
        <fullName evidence="3">Sensor domain-containing diguanylate cyclase</fullName>
    </submittedName>
</protein>
<dbReference type="CDD" id="cd01949">
    <property type="entry name" value="GGDEF"/>
    <property type="match status" value="1"/>
</dbReference>
<dbReference type="InterPro" id="IPR029787">
    <property type="entry name" value="Nucleotide_cyclase"/>
</dbReference>
<dbReference type="PANTHER" id="PTHR43102">
    <property type="entry name" value="SLR1143 PROTEIN"/>
    <property type="match status" value="1"/>
</dbReference>
<evidence type="ECO:0000256" key="1">
    <source>
        <dbReference type="ARBA" id="ARBA00001946"/>
    </source>
</evidence>
<evidence type="ECO:0000313" key="4">
    <source>
        <dbReference type="Proteomes" id="UP000291562"/>
    </source>
</evidence>
<dbReference type="Pfam" id="PF01590">
    <property type="entry name" value="GAF"/>
    <property type="match status" value="1"/>
</dbReference>
<evidence type="ECO:0000259" key="2">
    <source>
        <dbReference type="PROSITE" id="PS50887"/>
    </source>
</evidence>
<dbReference type="RefSeq" id="WP_129833591.1">
    <property type="nucleotide sequence ID" value="NZ_CP035704.1"/>
</dbReference>
<dbReference type="KEGG" id="xbc:ELE36_11980"/>
<comment type="cofactor">
    <cofactor evidence="1">
        <name>Mg(2+)</name>
        <dbReference type="ChEBI" id="CHEBI:18420"/>
    </cofactor>
</comment>
<dbReference type="InterPro" id="IPR003018">
    <property type="entry name" value="GAF"/>
</dbReference>
<dbReference type="OrthoDB" id="9803824at2"/>
<dbReference type="SUPFAM" id="SSF55781">
    <property type="entry name" value="GAF domain-like"/>
    <property type="match status" value="1"/>
</dbReference>
<dbReference type="Proteomes" id="UP000291562">
    <property type="component" value="Chromosome"/>
</dbReference>
<dbReference type="EMBL" id="CP035704">
    <property type="protein sequence ID" value="QBB71008.1"/>
    <property type="molecule type" value="Genomic_DNA"/>
</dbReference>
<dbReference type="AlphaFoldDB" id="A0A411HKI7"/>
<feature type="domain" description="GGDEF" evidence="2">
    <location>
        <begin position="230"/>
        <end position="355"/>
    </location>
</feature>
<reference evidence="3 4" key="1">
    <citation type="submission" date="2019-01" db="EMBL/GenBank/DDBJ databases">
        <title>Pseudolysobacter antarctica gen. nov., sp. nov., isolated from Fildes Peninsula, Antarctica.</title>
        <authorList>
            <person name="Wei Z."/>
            <person name="Peng F."/>
        </authorList>
    </citation>
    <scope>NUCLEOTIDE SEQUENCE [LARGE SCALE GENOMIC DNA]</scope>
    <source>
        <strain evidence="3 4">AQ6-296</strain>
    </source>
</reference>
<evidence type="ECO:0000313" key="3">
    <source>
        <dbReference type="EMBL" id="QBB71008.1"/>
    </source>
</evidence>
<dbReference type="Gene3D" id="3.30.450.40">
    <property type="match status" value="1"/>
</dbReference>
<gene>
    <name evidence="3" type="ORF">ELE36_11980</name>
</gene>
<dbReference type="SMART" id="SM00065">
    <property type="entry name" value="GAF"/>
    <property type="match status" value="1"/>
</dbReference>
<dbReference type="GO" id="GO:0003824">
    <property type="term" value="F:catalytic activity"/>
    <property type="evidence" value="ECO:0007669"/>
    <property type="project" value="UniProtKB-ARBA"/>
</dbReference>
<dbReference type="Gene3D" id="3.30.70.270">
    <property type="match status" value="1"/>
</dbReference>
<dbReference type="Pfam" id="PF00990">
    <property type="entry name" value="GGDEF"/>
    <property type="match status" value="1"/>
</dbReference>